<evidence type="ECO:0000313" key="2">
    <source>
        <dbReference type="Proteomes" id="UP000271098"/>
    </source>
</evidence>
<accession>A0A183DNL6</accession>
<reference evidence="3" key="1">
    <citation type="submission" date="2016-06" db="UniProtKB">
        <authorList>
            <consortium name="WormBaseParasite"/>
        </authorList>
    </citation>
    <scope>IDENTIFICATION</scope>
</reference>
<keyword evidence="2" id="KW-1185">Reference proteome</keyword>
<proteinExistence type="predicted"/>
<evidence type="ECO:0000313" key="1">
    <source>
        <dbReference type="EMBL" id="VDN17265.1"/>
    </source>
</evidence>
<dbReference type="AlphaFoldDB" id="A0A183DNL6"/>
<dbReference type="Proteomes" id="UP000271098">
    <property type="component" value="Unassembled WGS sequence"/>
</dbReference>
<protein>
    <submittedName>
        <fullName evidence="3">Protein kinase domain-containing protein</fullName>
    </submittedName>
</protein>
<gene>
    <name evidence="1" type="ORF">GPUH_LOCUS10307</name>
</gene>
<organism evidence="3">
    <name type="scientific">Gongylonema pulchrum</name>
    <dbReference type="NCBI Taxonomy" id="637853"/>
    <lineage>
        <taxon>Eukaryota</taxon>
        <taxon>Metazoa</taxon>
        <taxon>Ecdysozoa</taxon>
        <taxon>Nematoda</taxon>
        <taxon>Chromadorea</taxon>
        <taxon>Rhabditida</taxon>
        <taxon>Spirurina</taxon>
        <taxon>Spiruromorpha</taxon>
        <taxon>Spiruroidea</taxon>
        <taxon>Gongylonematidae</taxon>
        <taxon>Gongylonema</taxon>
    </lineage>
</organism>
<dbReference type="OrthoDB" id="200948at2759"/>
<evidence type="ECO:0000313" key="3">
    <source>
        <dbReference type="WBParaSite" id="GPUH_0001032001-mRNA-1"/>
    </source>
</evidence>
<dbReference type="EMBL" id="UYRT01077919">
    <property type="protein sequence ID" value="VDN17265.1"/>
    <property type="molecule type" value="Genomic_DNA"/>
</dbReference>
<dbReference type="WBParaSite" id="GPUH_0001032001-mRNA-1">
    <property type="protein sequence ID" value="GPUH_0001032001-mRNA-1"/>
    <property type="gene ID" value="GPUH_0001032001"/>
</dbReference>
<reference evidence="1 2" key="2">
    <citation type="submission" date="2018-11" db="EMBL/GenBank/DDBJ databases">
        <authorList>
            <consortium name="Pathogen Informatics"/>
        </authorList>
    </citation>
    <scope>NUCLEOTIDE SEQUENCE [LARGE SCALE GENOMIC DNA]</scope>
</reference>
<sequence>MFDFITNPKMSLHSRIKRKTAKPTDIRFFDVGPNSSCLVYKFIASGSFVACSKQLLKNSARLTSLSVQPQTANNIILLQLNFFVFWSAYCLY</sequence>
<name>A0A183DNL6_9BILA</name>